<dbReference type="PROSITE" id="PS00018">
    <property type="entry name" value="EF_HAND_1"/>
    <property type="match status" value="1"/>
</dbReference>
<dbReference type="InterPro" id="IPR002105">
    <property type="entry name" value="Dockerin_1_rpt"/>
</dbReference>
<dbReference type="AlphaFoldDB" id="A0A7C1BJF3"/>
<proteinExistence type="predicted"/>
<dbReference type="SUPFAM" id="SSF63446">
    <property type="entry name" value="Type I dockerin domain"/>
    <property type="match status" value="1"/>
</dbReference>
<evidence type="ECO:0000313" key="5">
    <source>
        <dbReference type="EMBL" id="HDM90493.1"/>
    </source>
</evidence>
<dbReference type="GO" id="GO:0008305">
    <property type="term" value="C:integrin complex"/>
    <property type="evidence" value="ECO:0007669"/>
    <property type="project" value="InterPro"/>
</dbReference>
<gene>
    <name evidence="5" type="ORF">ENG67_04725</name>
</gene>
<dbReference type="InterPro" id="IPR016134">
    <property type="entry name" value="Dockerin_dom"/>
</dbReference>
<accession>A0A7C1BJF3</accession>
<dbReference type="PROSITE" id="PS51766">
    <property type="entry name" value="DOCKERIN"/>
    <property type="match status" value="1"/>
</dbReference>
<dbReference type="InterPro" id="IPR018247">
    <property type="entry name" value="EF_Hand_1_Ca_BS"/>
</dbReference>
<feature type="domain" description="Dockerin" evidence="4">
    <location>
        <begin position="450"/>
        <end position="517"/>
    </location>
</feature>
<dbReference type="SUPFAM" id="SSF69318">
    <property type="entry name" value="Integrin alpha N-terminal domain"/>
    <property type="match status" value="2"/>
</dbReference>
<keyword evidence="2" id="KW-0677">Repeat</keyword>
<dbReference type="PROSITE" id="PS51470">
    <property type="entry name" value="FG_GAP"/>
    <property type="match status" value="6"/>
</dbReference>
<reference evidence="5" key="1">
    <citation type="journal article" date="2020" name="mSystems">
        <title>Genome- and Community-Level Interaction Insights into Carbon Utilization and Element Cycling Functions of Hydrothermarchaeota in Hydrothermal Sediment.</title>
        <authorList>
            <person name="Zhou Z."/>
            <person name="Liu Y."/>
            <person name="Xu W."/>
            <person name="Pan J."/>
            <person name="Luo Z.H."/>
            <person name="Li M."/>
        </authorList>
    </citation>
    <scope>NUCLEOTIDE SEQUENCE [LARGE SCALE GENOMIC DNA]</scope>
    <source>
        <strain evidence="5">HyVt-237</strain>
    </source>
</reference>
<evidence type="ECO:0000256" key="2">
    <source>
        <dbReference type="ARBA" id="ARBA00022737"/>
    </source>
</evidence>
<dbReference type="Pfam" id="PF00404">
    <property type="entry name" value="Dockerin_1"/>
    <property type="match status" value="1"/>
</dbReference>
<dbReference type="Proteomes" id="UP000885931">
    <property type="component" value="Unassembled WGS sequence"/>
</dbReference>
<dbReference type="InterPro" id="IPR028994">
    <property type="entry name" value="Integrin_alpha_N"/>
</dbReference>
<dbReference type="InterPro" id="IPR013517">
    <property type="entry name" value="FG-GAP"/>
</dbReference>
<dbReference type="GO" id="GO:0009897">
    <property type="term" value="C:external side of plasma membrane"/>
    <property type="evidence" value="ECO:0007669"/>
    <property type="project" value="TreeGrafter"/>
</dbReference>
<dbReference type="InterPro" id="IPR013519">
    <property type="entry name" value="Int_alpha_beta-p"/>
</dbReference>
<dbReference type="PANTHER" id="PTHR23220:SF122">
    <property type="entry name" value="INTEGRIN ALPHA-PS1"/>
    <property type="match status" value="1"/>
</dbReference>
<name>A0A7C1BJF3_UNCW3</name>
<dbReference type="Gene3D" id="1.10.1330.10">
    <property type="entry name" value="Dockerin domain"/>
    <property type="match status" value="1"/>
</dbReference>
<dbReference type="CDD" id="cd14256">
    <property type="entry name" value="Dockerin_I"/>
    <property type="match status" value="1"/>
</dbReference>
<dbReference type="EMBL" id="DRBW01000181">
    <property type="protein sequence ID" value="HDM90493.1"/>
    <property type="molecule type" value="Genomic_DNA"/>
</dbReference>
<evidence type="ECO:0000259" key="4">
    <source>
        <dbReference type="PROSITE" id="PS51766"/>
    </source>
</evidence>
<dbReference type="GO" id="GO:0005178">
    <property type="term" value="F:integrin binding"/>
    <property type="evidence" value="ECO:0007669"/>
    <property type="project" value="TreeGrafter"/>
</dbReference>
<dbReference type="GO" id="GO:0007229">
    <property type="term" value="P:integrin-mediated signaling pathway"/>
    <property type="evidence" value="ECO:0007669"/>
    <property type="project" value="TreeGrafter"/>
</dbReference>
<dbReference type="SMART" id="SM00191">
    <property type="entry name" value="Int_alpha"/>
    <property type="match status" value="7"/>
</dbReference>
<evidence type="ECO:0000256" key="1">
    <source>
        <dbReference type="ARBA" id="ARBA00022729"/>
    </source>
</evidence>
<protein>
    <recommendedName>
        <fullName evidence="4">Dockerin domain-containing protein</fullName>
    </recommendedName>
</protein>
<dbReference type="GO" id="GO:0004553">
    <property type="term" value="F:hydrolase activity, hydrolyzing O-glycosyl compounds"/>
    <property type="evidence" value="ECO:0007669"/>
    <property type="project" value="InterPro"/>
</dbReference>
<dbReference type="GO" id="GO:0007160">
    <property type="term" value="P:cell-matrix adhesion"/>
    <property type="evidence" value="ECO:0007669"/>
    <property type="project" value="TreeGrafter"/>
</dbReference>
<dbReference type="PRINTS" id="PR01185">
    <property type="entry name" value="INTEGRINA"/>
</dbReference>
<sequence length="545" mass="55931">MRKGFIKVGLLLMSLVIGARADGLEIYLSLSGENSGDQFGISVSGAGDVNGDGYADFMVGADANDDGGTSSGKVYLYLGSYPPDAVPDLTFVGEAGDFLGVSVSGAGDVNGDGYSDIIVGAHFNSDAGLRAGKACLYLGGPSMDSIPDLVFHGEREKDYFGISVSGAGDLNGDGYDDFVIGAYKYDVISGGDTLENVGRAYVFFGGVNIDTLPDLVLTGKTEGERFGRAVSGAGDLNGDGYDDLIIGAYGFDHGGSFNVGRAYIFFGGPDMDTLPDLMLVGESAYSYFGWSLAGAGDLNGDGYSDVVVGAYGYSGESGKVYVFYGGSPMDSVPDVQITSSWDSIRFGYSVAGAGDIDNNGYDDLLIGADGDDSGGVDAGKVFVYTSDAGGLTLDTALVGEGAGYLLGYSVGCAGDVNGDLNSDFLAGAMGADSYSGKAFLCGISGAPSESNFIRGDVNGDFTVNPVDIVLIANYLYEGGFTPACLDAADVNDDGQVSYSDLSYLAEFLYSGGSQPPSPYPGCGSDPTGDSLHCSFHPCGTPQEEE</sequence>
<evidence type="ECO:0000256" key="3">
    <source>
        <dbReference type="ARBA" id="ARBA00023180"/>
    </source>
</evidence>
<keyword evidence="3" id="KW-0325">Glycoprotein</keyword>
<dbReference type="InterPro" id="IPR000413">
    <property type="entry name" value="Integrin_alpha"/>
</dbReference>
<dbReference type="GO" id="GO:0098609">
    <property type="term" value="P:cell-cell adhesion"/>
    <property type="evidence" value="ECO:0007669"/>
    <property type="project" value="TreeGrafter"/>
</dbReference>
<dbReference type="Pfam" id="PF01839">
    <property type="entry name" value="FG-GAP"/>
    <property type="match status" value="6"/>
</dbReference>
<comment type="caution">
    <text evidence="5">The sequence shown here is derived from an EMBL/GenBank/DDBJ whole genome shotgun (WGS) entry which is preliminary data.</text>
</comment>
<dbReference type="GO" id="GO:0033627">
    <property type="term" value="P:cell adhesion mediated by integrin"/>
    <property type="evidence" value="ECO:0007669"/>
    <property type="project" value="TreeGrafter"/>
</dbReference>
<dbReference type="PANTHER" id="PTHR23220">
    <property type="entry name" value="INTEGRIN ALPHA"/>
    <property type="match status" value="1"/>
</dbReference>
<keyword evidence="1" id="KW-0732">Signal</keyword>
<dbReference type="InterPro" id="IPR036439">
    <property type="entry name" value="Dockerin_dom_sf"/>
</dbReference>
<dbReference type="GO" id="GO:0000272">
    <property type="term" value="P:polysaccharide catabolic process"/>
    <property type="evidence" value="ECO:0007669"/>
    <property type="project" value="InterPro"/>
</dbReference>
<organism evidence="5">
    <name type="scientific">candidate division WOR-3 bacterium</name>
    <dbReference type="NCBI Taxonomy" id="2052148"/>
    <lineage>
        <taxon>Bacteria</taxon>
        <taxon>Bacteria division WOR-3</taxon>
    </lineage>
</organism>
<dbReference type="Gene3D" id="2.130.10.130">
    <property type="entry name" value="Integrin alpha, N-terminal"/>
    <property type="match status" value="3"/>
</dbReference>